<accession>A0A1F6C271</accession>
<feature type="repeat" description="TPR" evidence="3">
    <location>
        <begin position="182"/>
        <end position="215"/>
    </location>
</feature>
<evidence type="ECO:0000256" key="2">
    <source>
        <dbReference type="ARBA" id="ARBA00022803"/>
    </source>
</evidence>
<organism evidence="4 5">
    <name type="scientific">Handelsmanbacteria sp. (strain RIFCSPLOWO2_12_FULL_64_10)</name>
    <dbReference type="NCBI Taxonomy" id="1817868"/>
    <lineage>
        <taxon>Bacteria</taxon>
        <taxon>Candidatus Handelsmaniibacteriota</taxon>
    </lineage>
</organism>
<dbReference type="InterPro" id="IPR051685">
    <property type="entry name" value="Ycf3/AcsC/BcsC/TPR_MFPF"/>
</dbReference>
<dbReference type="PROSITE" id="PS50005">
    <property type="entry name" value="TPR"/>
    <property type="match status" value="1"/>
</dbReference>
<reference evidence="4 5" key="1">
    <citation type="journal article" date="2016" name="Nat. Commun.">
        <title>Thousands of microbial genomes shed light on interconnected biogeochemical processes in an aquifer system.</title>
        <authorList>
            <person name="Anantharaman K."/>
            <person name="Brown C.T."/>
            <person name="Hug L.A."/>
            <person name="Sharon I."/>
            <person name="Castelle C.J."/>
            <person name="Probst A.J."/>
            <person name="Thomas B.C."/>
            <person name="Singh A."/>
            <person name="Wilkins M.J."/>
            <person name="Karaoz U."/>
            <person name="Brodie E.L."/>
            <person name="Williams K.H."/>
            <person name="Hubbard S.S."/>
            <person name="Banfield J.F."/>
        </authorList>
    </citation>
    <scope>NUCLEOTIDE SEQUENCE [LARGE SCALE GENOMIC DNA]</scope>
    <source>
        <strain evidence="5">RIFCSPLOWO2_12_FULL_64_10</strain>
    </source>
</reference>
<sequence>MPDLDNDNPTPDFDALIEQARQLREEGKDDEAIAKYEEARKIDGALPELCELMELYIKTGRPSEAIDLAISISAKVSIRYKQFSDIAEAVNTYNRIFETLGKIPDDEIVDSPGTAYAMLAIWASDLGENDPYHLAQRSMSRADDYGWSDFHTKCYMEYCAHFSEENLEETLTTFREWAQENPAAWFYVGSFEYKKDRFDEAVEAYGQVPENDPNYVRAMLLAGECWECYSIFYEAEECYQKALDAAPKSREVRLDYLCNRLTISLEEAAENGFERDRVSRAYEFITKIYSVLSGQPTATEPEAGRGDRDSAGPRLLAEQDTIFWDQLLQGSERRIIEQISDRIRREEQQTREEIHTERKSIQEGFSDLRERWEDGIVALQETIRERVTEQLQLTDEKLDDCERNLSVEHSEFWGNLTPASTRYLATGCYILDVLGRNAVKMEYSCAAIEFTKTLEAELRQHLVDPFISFAAQRGRGPNIFEKERGKITVGDICYVLETSGLKSEFSESLEEKGRFLLTDFPVLKKINKLRSEAAHVGDIGRRQASDLRDLVLKILPKIVALSSR</sequence>
<evidence type="ECO:0000256" key="1">
    <source>
        <dbReference type="ARBA" id="ARBA00022737"/>
    </source>
</evidence>
<dbReference type="EMBL" id="MFKF01000439">
    <property type="protein sequence ID" value="OGG43305.1"/>
    <property type="molecule type" value="Genomic_DNA"/>
</dbReference>
<evidence type="ECO:0000313" key="4">
    <source>
        <dbReference type="EMBL" id="OGG43305.1"/>
    </source>
</evidence>
<dbReference type="SUPFAM" id="SSF48452">
    <property type="entry name" value="TPR-like"/>
    <property type="match status" value="1"/>
</dbReference>
<dbReference type="PANTHER" id="PTHR44943">
    <property type="entry name" value="CELLULOSE SYNTHASE OPERON PROTEIN C"/>
    <property type="match status" value="1"/>
</dbReference>
<keyword evidence="1" id="KW-0677">Repeat</keyword>
<dbReference type="PANTHER" id="PTHR44943:SF8">
    <property type="entry name" value="TPR REPEAT-CONTAINING PROTEIN MJ0263"/>
    <property type="match status" value="1"/>
</dbReference>
<evidence type="ECO:0008006" key="6">
    <source>
        <dbReference type="Google" id="ProtNLM"/>
    </source>
</evidence>
<evidence type="ECO:0000256" key="3">
    <source>
        <dbReference type="PROSITE-ProRule" id="PRU00339"/>
    </source>
</evidence>
<evidence type="ECO:0000313" key="5">
    <source>
        <dbReference type="Proteomes" id="UP000178606"/>
    </source>
</evidence>
<dbReference type="Proteomes" id="UP000178606">
    <property type="component" value="Unassembled WGS sequence"/>
</dbReference>
<dbReference type="SMART" id="SM00028">
    <property type="entry name" value="TPR"/>
    <property type="match status" value="3"/>
</dbReference>
<name>A0A1F6C271_HANXR</name>
<comment type="caution">
    <text evidence="4">The sequence shown here is derived from an EMBL/GenBank/DDBJ whole genome shotgun (WGS) entry which is preliminary data.</text>
</comment>
<proteinExistence type="predicted"/>
<gene>
    <name evidence="4" type="ORF">A3F84_21495</name>
</gene>
<dbReference type="InterPro" id="IPR011990">
    <property type="entry name" value="TPR-like_helical_dom_sf"/>
</dbReference>
<protein>
    <recommendedName>
        <fullName evidence="6">Tetratricopeptide repeat protein</fullName>
    </recommendedName>
</protein>
<dbReference type="Gene3D" id="1.25.40.10">
    <property type="entry name" value="Tetratricopeptide repeat domain"/>
    <property type="match status" value="2"/>
</dbReference>
<dbReference type="InterPro" id="IPR019734">
    <property type="entry name" value="TPR_rpt"/>
</dbReference>
<keyword evidence="2 3" id="KW-0802">TPR repeat</keyword>
<dbReference type="AlphaFoldDB" id="A0A1F6C271"/>